<proteinExistence type="predicted"/>
<name>A0AAV5JXC0_9ROSI</name>
<protein>
    <submittedName>
        <fullName evidence="1">Uncharacterized protein</fullName>
    </submittedName>
</protein>
<organism evidence="1 2">
    <name type="scientific">Rubroshorea leprosula</name>
    <dbReference type="NCBI Taxonomy" id="152421"/>
    <lineage>
        <taxon>Eukaryota</taxon>
        <taxon>Viridiplantae</taxon>
        <taxon>Streptophyta</taxon>
        <taxon>Embryophyta</taxon>
        <taxon>Tracheophyta</taxon>
        <taxon>Spermatophyta</taxon>
        <taxon>Magnoliopsida</taxon>
        <taxon>eudicotyledons</taxon>
        <taxon>Gunneridae</taxon>
        <taxon>Pentapetalae</taxon>
        <taxon>rosids</taxon>
        <taxon>malvids</taxon>
        <taxon>Malvales</taxon>
        <taxon>Dipterocarpaceae</taxon>
        <taxon>Rubroshorea</taxon>
    </lineage>
</organism>
<evidence type="ECO:0000313" key="1">
    <source>
        <dbReference type="EMBL" id="GKV14905.1"/>
    </source>
</evidence>
<comment type="caution">
    <text evidence="1">The sequence shown here is derived from an EMBL/GenBank/DDBJ whole genome shotgun (WGS) entry which is preliminary data.</text>
</comment>
<dbReference type="EMBL" id="BPVZ01000042">
    <property type="protein sequence ID" value="GKV14905.1"/>
    <property type="molecule type" value="Genomic_DNA"/>
</dbReference>
<evidence type="ECO:0000313" key="2">
    <source>
        <dbReference type="Proteomes" id="UP001054252"/>
    </source>
</evidence>
<accession>A0AAV5JXC0</accession>
<dbReference type="AlphaFoldDB" id="A0AAV5JXC0"/>
<keyword evidence="2" id="KW-1185">Reference proteome</keyword>
<dbReference type="Proteomes" id="UP001054252">
    <property type="component" value="Unassembled WGS sequence"/>
</dbReference>
<gene>
    <name evidence="1" type="ORF">SLEP1_g25708</name>
</gene>
<sequence length="36" mass="3905">MVLPILEVGVTVHGVLFMILFTGYCSHTEGQQLTGI</sequence>
<reference evidence="1 2" key="1">
    <citation type="journal article" date="2021" name="Commun. Biol.">
        <title>The genome of Shorea leprosula (Dipterocarpaceae) highlights the ecological relevance of drought in aseasonal tropical rainforests.</title>
        <authorList>
            <person name="Ng K.K.S."/>
            <person name="Kobayashi M.J."/>
            <person name="Fawcett J.A."/>
            <person name="Hatakeyama M."/>
            <person name="Paape T."/>
            <person name="Ng C.H."/>
            <person name="Ang C.C."/>
            <person name="Tnah L.H."/>
            <person name="Lee C.T."/>
            <person name="Nishiyama T."/>
            <person name="Sese J."/>
            <person name="O'Brien M.J."/>
            <person name="Copetti D."/>
            <person name="Mohd Noor M.I."/>
            <person name="Ong R.C."/>
            <person name="Putra M."/>
            <person name="Sireger I.Z."/>
            <person name="Indrioko S."/>
            <person name="Kosugi Y."/>
            <person name="Izuno A."/>
            <person name="Isagi Y."/>
            <person name="Lee S.L."/>
            <person name="Shimizu K.K."/>
        </authorList>
    </citation>
    <scope>NUCLEOTIDE SEQUENCE [LARGE SCALE GENOMIC DNA]</scope>
    <source>
        <strain evidence="1">214</strain>
    </source>
</reference>